<name>A0A4R3YTB5_9GAMM</name>
<gene>
    <name evidence="1" type="ORF">EC912_10284</name>
</gene>
<proteinExistence type="predicted"/>
<dbReference type="CDD" id="cd03801">
    <property type="entry name" value="GT4_PimA-like"/>
    <property type="match status" value="1"/>
</dbReference>
<dbReference type="Proteomes" id="UP000295645">
    <property type="component" value="Unassembled WGS sequence"/>
</dbReference>
<protein>
    <submittedName>
        <fullName evidence="1">Glycosyltransferase involved in cell wall biosynthesis</fullName>
    </submittedName>
</protein>
<dbReference type="GO" id="GO:0016740">
    <property type="term" value="F:transferase activity"/>
    <property type="evidence" value="ECO:0007669"/>
    <property type="project" value="UniProtKB-KW"/>
</dbReference>
<dbReference type="PANTHER" id="PTHR12526">
    <property type="entry name" value="GLYCOSYLTRANSFERASE"/>
    <property type="match status" value="1"/>
</dbReference>
<accession>A0A4R3YTB5</accession>
<comment type="caution">
    <text evidence="1">The sequence shown here is derived from an EMBL/GenBank/DDBJ whole genome shotgun (WGS) entry which is preliminary data.</text>
</comment>
<keyword evidence="2" id="KW-1185">Reference proteome</keyword>
<dbReference type="SUPFAM" id="SSF53756">
    <property type="entry name" value="UDP-Glycosyltransferase/glycogen phosphorylase"/>
    <property type="match status" value="1"/>
</dbReference>
<dbReference type="OrthoDB" id="9807209at2"/>
<dbReference type="RefSeq" id="WP_132141983.1">
    <property type="nucleotide sequence ID" value="NZ_SMCS01000002.1"/>
</dbReference>
<dbReference type="AlphaFoldDB" id="A0A4R3YTB5"/>
<sequence length="420" mass="46560">MDIGWKLRRLGHLVRRLKGSIAIRGWHGTLRRAMRDRGVDDSDVNADVALRAPAEGKRHRRILVVETMTPDPTRDSGSMRLCHIFELLNADGWYIDFIADDDDAMPRDIARLAALGVEVHRGNPAPWMREHGMALDAVMLCRLPVADQYVALTRRLAPKARIIFDTVDLHYVREDRAAALTSNAALARQAIRSRKRELDMVARADVTLVVSGKEREILAREAPQSRVELVSNIHRVAGRSQPFASRSGLLFVGGFGHPPNEDAVRWFAAEVLPLVRERDTSIVFHVVGDIDESTRHAIAQPGMIVHGRVNDLAPVLAQTRVSVAPLRFGAGVKGKVNQAMSHGLPVVLTTLAAEGMYLQDDIDALIADQAGAMADAIDRVYHDEALWMRLSDGGLENVRSHFSTERARETLRRALNEPSA</sequence>
<reference evidence="1 2" key="1">
    <citation type="submission" date="2019-03" db="EMBL/GenBank/DDBJ databases">
        <title>Above-ground endophytic microbial communities from plants in different locations in the United States.</title>
        <authorList>
            <person name="Frank C."/>
        </authorList>
    </citation>
    <scope>NUCLEOTIDE SEQUENCE [LARGE SCALE GENOMIC DNA]</scope>
    <source>
        <strain evidence="1 2">LP_13_YM</strain>
    </source>
</reference>
<dbReference type="Gene3D" id="3.40.50.2000">
    <property type="entry name" value="Glycogen Phosphorylase B"/>
    <property type="match status" value="1"/>
</dbReference>
<organism evidence="1 2">
    <name type="scientific">Luteibacter rhizovicinus</name>
    <dbReference type="NCBI Taxonomy" id="242606"/>
    <lineage>
        <taxon>Bacteria</taxon>
        <taxon>Pseudomonadati</taxon>
        <taxon>Pseudomonadota</taxon>
        <taxon>Gammaproteobacteria</taxon>
        <taxon>Lysobacterales</taxon>
        <taxon>Rhodanobacteraceae</taxon>
        <taxon>Luteibacter</taxon>
    </lineage>
</organism>
<keyword evidence="1" id="KW-0808">Transferase</keyword>
<evidence type="ECO:0000313" key="1">
    <source>
        <dbReference type="EMBL" id="TCV95740.1"/>
    </source>
</evidence>
<evidence type="ECO:0000313" key="2">
    <source>
        <dbReference type="Proteomes" id="UP000295645"/>
    </source>
</evidence>
<dbReference type="Pfam" id="PF13692">
    <property type="entry name" value="Glyco_trans_1_4"/>
    <property type="match status" value="1"/>
</dbReference>
<dbReference type="EMBL" id="SMCS01000002">
    <property type="protein sequence ID" value="TCV95740.1"/>
    <property type="molecule type" value="Genomic_DNA"/>
</dbReference>